<evidence type="ECO:0000313" key="1">
    <source>
        <dbReference type="EMBL" id="GBP45258.1"/>
    </source>
</evidence>
<dbReference type="EMBL" id="BGZK01000467">
    <property type="protein sequence ID" value="GBP45258.1"/>
    <property type="molecule type" value="Genomic_DNA"/>
</dbReference>
<organism evidence="1 2">
    <name type="scientific">Eumeta variegata</name>
    <name type="common">Bagworm moth</name>
    <name type="synonym">Eumeta japonica</name>
    <dbReference type="NCBI Taxonomy" id="151549"/>
    <lineage>
        <taxon>Eukaryota</taxon>
        <taxon>Metazoa</taxon>
        <taxon>Ecdysozoa</taxon>
        <taxon>Arthropoda</taxon>
        <taxon>Hexapoda</taxon>
        <taxon>Insecta</taxon>
        <taxon>Pterygota</taxon>
        <taxon>Neoptera</taxon>
        <taxon>Endopterygota</taxon>
        <taxon>Lepidoptera</taxon>
        <taxon>Glossata</taxon>
        <taxon>Ditrysia</taxon>
        <taxon>Tineoidea</taxon>
        <taxon>Psychidae</taxon>
        <taxon>Oiketicinae</taxon>
        <taxon>Eumeta</taxon>
    </lineage>
</organism>
<dbReference type="AlphaFoldDB" id="A0A4C1W1S1"/>
<proteinExistence type="predicted"/>
<evidence type="ECO:0000313" key="2">
    <source>
        <dbReference type="Proteomes" id="UP000299102"/>
    </source>
</evidence>
<name>A0A4C1W1S1_EUMVA</name>
<keyword evidence="2" id="KW-1185">Reference proteome</keyword>
<protein>
    <submittedName>
        <fullName evidence="1">Uncharacterized protein</fullName>
    </submittedName>
</protein>
<comment type="caution">
    <text evidence="1">The sequence shown here is derived from an EMBL/GenBank/DDBJ whole genome shotgun (WGS) entry which is preliminary data.</text>
</comment>
<dbReference type="Proteomes" id="UP000299102">
    <property type="component" value="Unassembled WGS sequence"/>
</dbReference>
<sequence length="228" mass="25461">MRQKTAYGENNSRTPSLKMVLIVFPASGMMTQISGRDEVNQLFRAHPMVYAMEHTQDATVKFGTGGFEPKCQKQNAYSFAFVISVRPYITGTIPIYYLNQCTKKLHASNYSVKYSRTLPTPNKVAVMKEAMTTLRLTDNHVLKVQLPLSDSISYPESGRVLIESNQNDDNILEDIPIVVVIPDDVPAILMADDDSDCLSKTGQKPASNTETATNINSIIFYFFDFGVQ</sequence>
<accession>A0A4C1W1S1</accession>
<gene>
    <name evidence="1" type="ORF">EVAR_29006_1</name>
</gene>
<reference evidence="1 2" key="1">
    <citation type="journal article" date="2019" name="Commun. Biol.">
        <title>The bagworm genome reveals a unique fibroin gene that provides high tensile strength.</title>
        <authorList>
            <person name="Kono N."/>
            <person name="Nakamura H."/>
            <person name="Ohtoshi R."/>
            <person name="Tomita M."/>
            <person name="Numata K."/>
            <person name="Arakawa K."/>
        </authorList>
    </citation>
    <scope>NUCLEOTIDE SEQUENCE [LARGE SCALE GENOMIC DNA]</scope>
</reference>